<protein>
    <submittedName>
        <fullName evidence="1">Uncharacterized protein</fullName>
    </submittedName>
</protein>
<dbReference type="AlphaFoldDB" id="A0A6C0E8X9"/>
<evidence type="ECO:0000313" key="1">
    <source>
        <dbReference type="EMBL" id="QHT25554.1"/>
    </source>
</evidence>
<accession>A0A6C0E8X9</accession>
<dbReference type="EMBL" id="MN739771">
    <property type="protein sequence ID" value="QHT25554.1"/>
    <property type="molecule type" value="Genomic_DNA"/>
</dbReference>
<sequence length="36" mass="4293">MSNFEKGPIIFFGKMWIFHFKAFCSKSEIVIFMLFA</sequence>
<organism evidence="1">
    <name type="scientific">viral metagenome</name>
    <dbReference type="NCBI Taxonomy" id="1070528"/>
    <lineage>
        <taxon>unclassified sequences</taxon>
        <taxon>metagenomes</taxon>
        <taxon>organismal metagenomes</taxon>
    </lineage>
</organism>
<proteinExistence type="predicted"/>
<name>A0A6C0E8X9_9ZZZZ</name>
<reference evidence="1" key="1">
    <citation type="journal article" date="2020" name="Nature">
        <title>Giant virus diversity and host interactions through global metagenomics.</title>
        <authorList>
            <person name="Schulz F."/>
            <person name="Roux S."/>
            <person name="Paez-Espino D."/>
            <person name="Jungbluth S."/>
            <person name="Walsh D.A."/>
            <person name="Denef V.J."/>
            <person name="McMahon K.D."/>
            <person name="Konstantinidis K.T."/>
            <person name="Eloe-Fadrosh E.A."/>
            <person name="Kyrpides N.C."/>
            <person name="Woyke T."/>
        </authorList>
    </citation>
    <scope>NUCLEOTIDE SEQUENCE</scope>
    <source>
        <strain evidence="1">GVMAG-M-3300023179-152</strain>
    </source>
</reference>